<evidence type="ECO:0008006" key="6">
    <source>
        <dbReference type="Google" id="ProtNLM"/>
    </source>
</evidence>
<dbReference type="PANTHER" id="PTHR26379">
    <property type="entry name" value="BTB/POZ AND MATH DOMAIN-CONTAINING PROTEIN 1"/>
    <property type="match status" value="1"/>
</dbReference>
<sequence>MANNSTSAPKHGQYLSKTTSRCVAGSVTAMHDFVVTSFSLIEGMGTGKFVSSATFTVGGRDWNIKLYPDGIYTEHKGYASVLLYFLKGAAGARVKFSLKLCLVDKSDQLLPPKDDSFTIKCVLTVVDDPHTQDVSASTVIVPQSKLHQDLSHMLKNGEGADVTFSVGAQLFPAHKCMLAARSTVFKAEFFGAMKERDDQCIKIDDMEPTIFEALLYFVYNILDKDGGTATYLYRLNTDSLPDGCSSDENTTMQHLLVAADRYRLERLRVMCEDKLRHGVDAQTVATTLALAKQHNCAQLKDACIRFIASRDILDAIMETDGFRHLEESCPLIREEISDKVATFRSREDESAATLVMQE</sequence>
<protein>
    <recommendedName>
        <fullName evidence="6">BTB domain-containing protein</fullName>
    </recommendedName>
</protein>
<dbReference type="PROSITE" id="PS50144">
    <property type="entry name" value="MATH"/>
    <property type="match status" value="1"/>
</dbReference>
<evidence type="ECO:0000256" key="2">
    <source>
        <dbReference type="ARBA" id="ARBA00010846"/>
    </source>
</evidence>
<dbReference type="InterPro" id="IPR002083">
    <property type="entry name" value="MATH/TRAF_dom"/>
</dbReference>
<dbReference type="CDD" id="cd00121">
    <property type="entry name" value="MATH"/>
    <property type="match status" value="1"/>
</dbReference>
<dbReference type="Gene3D" id="3.30.710.10">
    <property type="entry name" value="Potassium Channel Kv1.1, Chain A"/>
    <property type="match status" value="1"/>
</dbReference>
<dbReference type="Gene3D" id="2.60.210.10">
    <property type="entry name" value="Apoptosis, Tumor Necrosis Factor Receptor Associated Protein 2, Chain A"/>
    <property type="match status" value="1"/>
</dbReference>
<reference evidence="5" key="2">
    <citation type="submission" date="2015-07" db="EMBL/GenBank/DDBJ databases">
        <authorList>
            <person name="Noorani M."/>
        </authorList>
    </citation>
    <scope>NUCLEOTIDE SEQUENCE</scope>
    <source>
        <strain evidence="5">Yugu1</strain>
    </source>
</reference>
<dbReference type="InterPro" id="IPR011333">
    <property type="entry name" value="SKP1/BTB/POZ_sf"/>
</dbReference>
<dbReference type="AlphaFoldDB" id="A0A368RZB8"/>
<feature type="domain" description="MATH" evidence="4">
    <location>
        <begin position="28"/>
        <end position="83"/>
    </location>
</feature>
<evidence type="ECO:0000256" key="1">
    <source>
        <dbReference type="ARBA" id="ARBA00004906"/>
    </source>
</evidence>
<dbReference type="SUPFAM" id="SSF54695">
    <property type="entry name" value="POZ domain"/>
    <property type="match status" value="1"/>
</dbReference>
<dbReference type="SUPFAM" id="SSF49599">
    <property type="entry name" value="TRAF domain-like"/>
    <property type="match status" value="1"/>
</dbReference>
<dbReference type="PROSITE" id="PS50097">
    <property type="entry name" value="BTB"/>
    <property type="match status" value="1"/>
</dbReference>
<dbReference type="InterPro" id="IPR008974">
    <property type="entry name" value="TRAF-like"/>
</dbReference>
<dbReference type="EMBL" id="CM003534">
    <property type="protein sequence ID" value="RCV35505.1"/>
    <property type="molecule type" value="Genomic_DNA"/>
</dbReference>
<dbReference type="Pfam" id="PF00651">
    <property type="entry name" value="BTB"/>
    <property type="match status" value="1"/>
</dbReference>
<dbReference type="GO" id="GO:0016567">
    <property type="term" value="P:protein ubiquitination"/>
    <property type="evidence" value="ECO:0007669"/>
    <property type="project" value="InterPro"/>
</dbReference>
<proteinExistence type="inferred from homology"/>
<evidence type="ECO:0000259" key="4">
    <source>
        <dbReference type="PROSITE" id="PS50144"/>
    </source>
</evidence>
<accession>A0A368RZB8</accession>
<evidence type="ECO:0000313" key="5">
    <source>
        <dbReference type="EMBL" id="RCV35505.1"/>
    </source>
</evidence>
<feature type="domain" description="BTB" evidence="3">
    <location>
        <begin position="160"/>
        <end position="220"/>
    </location>
</feature>
<dbReference type="InterPro" id="IPR045005">
    <property type="entry name" value="BPM1-6"/>
</dbReference>
<comment type="similarity">
    <text evidence="2">Belongs to the Tdpoz family.</text>
</comment>
<evidence type="ECO:0000259" key="3">
    <source>
        <dbReference type="PROSITE" id="PS50097"/>
    </source>
</evidence>
<gene>
    <name evidence="5" type="ORF">SETIT_7G244900v2</name>
</gene>
<comment type="pathway">
    <text evidence="1">Protein modification; protein ubiquitination.</text>
</comment>
<dbReference type="OrthoDB" id="6359816at2759"/>
<reference evidence="5" key="1">
    <citation type="journal article" date="2012" name="Nat. Biotechnol.">
        <title>Reference genome sequence of the model plant Setaria.</title>
        <authorList>
            <person name="Bennetzen J.L."/>
            <person name="Schmutz J."/>
            <person name="Wang H."/>
            <person name="Percifield R."/>
            <person name="Hawkins J."/>
            <person name="Pontaroli A.C."/>
            <person name="Estep M."/>
            <person name="Feng L."/>
            <person name="Vaughn J.N."/>
            <person name="Grimwood J."/>
            <person name="Jenkins J."/>
            <person name="Barry K."/>
            <person name="Lindquist E."/>
            <person name="Hellsten U."/>
            <person name="Deshpande S."/>
            <person name="Wang X."/>
            <person name="Wu X."/>
            <person name="Mitros T."/>
            <person name="Triplett J."/>
            <person name="Yang X."/>
            <person name="Ye C.Y."/>
            <person name="Mauro-Herrera M."/>
            <person name="Wang L."/>
            <person name="Li P."/>
            <person name="Sharma M."/>
            <person name="Sharma R."/>
            <person name="Ronald P.C."/>
            <person name="Panaud O."/>
            <person name="Kellogg E.A."/>
            <person name="Brutnell T.P."/>
            <person name="Doust A.N."/>
            <person name="Tuskan G.A."/>
            <person name="Rokhsar D."/>
            <person name="Devos K.M."/>
        </authorList>
    </citation>
    <scope>NUCLEOTIDE SEQUENCE [LARGE SCALE GENOMIC DNA]</scope>
    <source>
        <strain evidence="5">Yugu1</strain>
    </source>
</reference>
<dbReference type="InterPro" id="IPR000210">
    <property type="entry name" value="BTB/POZ_dom"/>
</dbReference>
<name>A0A368RZB8_SETIT</name>
<dbReference type="Pfam" id="PF24570">
    <property type="entry name" value="BACK_BPM_SPOP"/>
    <property type="match status" value="1"/>
</dbReference>
<dbReference type="InterPro" id="IPR056423">
    <property type="entry name" value="BACK_BPM_SPOP"/>
</dbReference>
<dbReference type="Gene3D" id="1.25.40.420">
    <property type="match status" value="1"/>
</dbReference>
<organism evidence="5">
    <name type="scientific">Setaria italica</name>
    <name type="common">Foxtail millet</name>
    <name type="synonym">Panicum italicum</name>
    <dbReference type="NCBI Taxonomy" id="4555"/>
    <lineage>
        <taxon>Eukaryota</taxon>
        <taxon>Viridiplantae</taxon>
        <taxon>Streptophyta</taxon>
        <taxon>Embryophyta</taxon>
        <taxon>Tracheophyta</taxon>
        <taxon>Spermatophyta</taxon>
        <taxon>Magnoliopsida</taxon>
        <taxon>Liliopsida</taxon>
        <taxon>Poales</taxon>
        <taxon>Poaceae</taxon>
        <taxon>PACMAD clade</taxon>
        <taxon>Panicoideae</taxon>
        <taxon>Panicodae</taxon>
        <taxon>Paniceae</taxon>
        <taxon>Cenchrinae</taxon>
        <taxon>Setaria</taxon>
    </lineage>
</organism>
<dbReference type="SMART" id="SM00225">
    <property type="entry name" value="BTB"/>
    <property type="match status" value="1"/>
</dbReference>
<dbReference type="PANTHER" id="PTHR26379:SF486">
    <property type="entry name" value="OS04G0625500 PROTEIN"/>
    <property type="match status" value="1"/>
</dbReference>